<dbReference type="EC" id="1.16.3.4" evidence="5"/>
<keyword evidence="3" id="KW-0560">Oxidoreductase</keyword>
<dbReference type="PANTHER" id="PTHR48267:SF1">
    <property type="entry name" value="BILIRUBIN OXIDASE"/>
    <property type="match status" value="1"/>
</dbReference>
<dbReference type="Gene3D" id="2.60.40.420">
    <property type="entry name" value="Cupredoxins - blue copper proteins"/>
    <property type="match status" value="3"/>
</dbReference>
<feature type="domain" description="Plastocyanin-like" evidence="10">
    <location>
        <begin position="407"/>
        <end position="529"/>
    </location>
</feature>
<dbReference type="CDD" id="cd13852">
    <property type="entry name" value="CuRO_1_McoP_like"/>
    <property type="match status" value="1"/>
</dbReference>
<dbReference type="InterPro" id="IPR011706">
    <property type="entry name" value="Cu-oxidase_C"/>
</dbReference>
<gene>
    <name evidence="12" type="ORF">DSCW_47930</name>
</gene>
<feature type="domain" description="Plastocyanin-like" evidence="11">
    <location>
        <begin position="86"/>
        <end position="196"/>
    </location>
</feature>
<dbReference type="PROSITE" id="PS51318">
    <property type="entry name" value="TAT"/>
    <property type="match status" value="1"/>
</dbReference>
<organism evidence="12 13">
    <name type="scientific">Desulfosarcina widdelii</name>
    <dbReference type="NCBI Taxonomy" id="947919"/>
    <lineage>
        <taxon>Bacteria</taxon>
        <taxon>Pseudomonadati</taxon>
        <taxon>Thermodesulfobacteriota</taxon>
        <taxon>Desulfobacteria</taxon>
        <taxon>Desulfobacterales</taxon>
        <taxon>Desulfosarcinaceae</taxon>
        <taxon>Desulfosarcina</taxon>
    </lineage>
</organism>
<evidence type="ECO:0000256" key="1">
    <source>
        <dbReference type="ARBA" id="ARBA00011245"/>
    </source>
</evidence>
<evidence type="ECO:0000256" key="8">
    <source>
        <dbReference type="ARBA" id="ARBA00043090"/>
    </source>
</evidence>
<evidence type="ECO:0000256" key="5">
    <source>
        <dbReference type="ARBA" id="ARBA00038978"/>
    </source>
</evidence>
<evidence type="ECO:0000256" key="9">
    <source>
        <dbReference type="ARBA" id="ARBA00048092"/>
    </source>
</evidence>
<dbReference type="InterPro" id="IPR011707">
    <property type="entry name" value="Cu-oxidase-like_N"/>
</dbReference>
<evidence type="ECO:0000256" key="6">
    <source>
        <dbReference type="ARBA" id="ARBA00041027"/>
    </source>
</evidence>
<dbReference type="SUPFAM" id="SSF49503">
    <property type="entry name" value="Cupredoxins"/>
    <property type="match status" value="3"/>
</dbReference>
<evidence type="ECO:0000256" key="4">
    <source>
        <dbReference type="ARBA" id="ARBA00023014"/>
    </source>
</evidence>
<sequence length="538" mass="61749">MKKRSKEFWTYCENDRRQFLKLAGYGTLGLITGGFWPLSDYSAAAQSPKTLADTEFLPDLDISLTARPSEVAIFPGDPTQIWQYQAVVHRGNKNRVVEIPRSYLGPTIRVRQGEKIRIRFKNLLPEESIVHWHGLHVPAIMDGHPRYVIPQGQSYLYEFEVNNRAGTYWYHPHPHGRTGPQVYRGLAGLFIVSDEEERAVGLPDDEYDVPLVLQDRTFGTDNQLIYTSGHRMEQMAGFLGDMIMVNGLPDFTLPVSTCAYRLRLLNGSNSRIYKLAWKDGRPLTIIGTDGGLLERPVRRQYVFLSPGERIELWTDFYDSQVGYETSLISLPFDTGGMGGRRMGRGMMMGGMGQNQNLPNGAGFSVFNIKVTQRVEKDQPLPEQLSEISPLQQDEAVNFLNPRQFFLTMQHMQWSINGRVFQMEEVADDEIVQLGSKEIWEFHNTGGGMMNMMNMPHPIHLHGKQFRVIERSGVMHEGYVDEGWKDTVLIMPGERIRFLVEFDDYPGLFLYHCHNLEHEDMGMMRNYFVRDTISSDRHI</sequence>
<evidence type="ECO:0000313" key="12">
    <source>
        <dbReference type="EMBL" id="BBO77376.1"/>
    </source>
</evidence>
<accession>A0A5K7Z6F7</accession>
<dbReference type="CDD" id="cd13879">
    <property type="entry name" value="CuRO_2_McoP_like"/>
    <property type="match status" value="1"/>
</dbReference>
<dbReference type="PROSITE" id="PS00080">
    <property type="entry name" value="MULTICOPPER_OXIDASE2"/>
    <property type="match status" value="1"/>
</dbReference>
<dbReference type="Pfam" id="PF07732">
    <property type="entry name" value="Cu-oxidase_3"/>
    <property type="match status" value="1"/>
</dbReference>
<dbReference type="GO" id="GO:0005507">
    <property type="term" value="F:copper ion binding"/>
    <property type="evidence" value="ECO:0007669"/>
    <property type="project" value="InterPro"/>
</dbReference>
<evidence type="ECO:0000259" key="11">
    <source>
        <dbReference type="Pfam" id="PF07732"/>
    </source>
</evidence>
<keyword evidence="4" id="KW-0411">Iron-sulfur</keyword>
<keyword evidence="4" id="KW-0408">Iron</keyword>
<dbReference type="Pfam" id="PF07731">
    <property type="entry name" value="Cu-oxidase_2"/>
    <property type="match status" value="1"/>
</dbReference>
<dbReference type="InterPro" id="IPR045087">
    <property type="entry name" value="Cu-oxidase_fam"/>
</dbReference>
<dbReference type="PROSITE" id="PS00079">
    <property type="entry name" value="MULTICOPPER_OXIDASE1"/>
    <property type="match status" value="1"/>
</dbReference>
<dbReference type="InterPro" id="IPR008972">
    <property type="entry name" value="Cupredoxin"/>
</dbReference>
<keyword evidence="2" id="KW-0479">Metal-binding</keyword>
<evidence type="ECO:0000256" key="3">
    <source>
        <dbReference type="ARBA" id="ARBA00023002"/>
    </source>
</evidence>
<reference evidence="12 13" key="1">
    <citation type="submission" date="2019-11" db="EMBL/GenBank/DDBJ databases">
        <title>Comparative genomics of hydrocarbon-degrading Desulfosarcina strains.</title>
        <authorList>
            <person name="Watanabe M."/>
            <person name="Kojima H."/>
            <person name="Fukui M."/>
        </authorList>
    </citation>
    <scope>NUCLEOTIDE SEQUENCE [LARGE SCALE GENOMIC DNA]</scope>
    <source>
        <strain evidence="12 13">PP31</strain>
    </source>
</reference>
<evidence type="ECO:0000259" key="10">
    <source>
        <dbReference type="Pfam" id="PF07731"/>
    </source>
</evidence>
<comment type="subunit">
    <text evidence="1">Monomer.</text>
</comment>
<comment type="catalytic activity">
    <reaction evidence="9">
        <text>4 Cu(+) + O2 + 4 H(+) = 4 Cu(2+) + 2 H2O</text>
        <dbReference type="Rhea" id="RHEA:30083"/>
        <dbReference type="ChEBI" id="CHEBI:15377"/>
        <dbReference type="ChEBI" id="CHEBI:15378"/>
        <dbReference type="ChEBI" id="CHEBI:15379"/>
        <dbReference type="ChEBI" id="CHEBI:29036"/>
        <dbReference type="ChEBI" id="CHEBI:49552"/>
        <dbReference type="EC" id="1.16.3.4"/>
    </reaction>
    <physiologicalReaction direction="left-to-right" evidence="9">
        <dbReference type="Rhea" id="RHEA:30084"/>
    </physiologicalReaction>
</comment>
<dbReference type="GO" id="GO:0051536">
    <property type="term" value="F:iron-sulfur cluster binding"/>
    <property type="evidence" value="ECO:0007669"/>
    <property type="project" value="UniProtKB-KW"/>
</dbReference>
<dbReference type="InterPro" id="IPR002355">
    <property type="entry name" value="Cu_oxidase_Cu_BS"/>
</dbReference>
<evidence type="ECO:0000313" key="13">
    <source>
        <dbReference type="Proteomes" id="UP000427769"/>
    </source>
</evidence>
<keyword evidence="13" id="KW-1185">Reference proteome</keyword>
<name>A0A5K7Z6F7_9BACT</name>
<dbReference type="PANTHER" id="PTHR48267">
    <property type="entry name" value="CUPREDOXIN SUPERFAMILY PROTEIN"/>
    <property type="match status" value="1"/>
</dbReference>
<dbReference type="OrthoDB" id="9757546at2"/>
<evidence type="ECO:0000256" key="2">
    <source>
        <dbReference type="ARBA" id="ARBA00022723"/>
    </source>
</evidence>
<dbReference type="EMBL" id="AP021875">
    <property type="protein sequence ID" value="BBO77376.1"/>
    <property type="molecule type" value="Genomic_DNA"/>
</dbReference>
<protein>
    <recommendedName>
        <fullName evidence="6">Multicopper oxidase CueO</fullName>
        <ecNumber evidence="5">1.16.3.4</ecNumber>
    </recommendedName>
    <alternativeName>
        <fullName evidence="7">Copper efflux oxidase</fullName>
    </alternativeName>
    <alternativeName>
        <fullName evidence="8">Cuprous oxidase</fullName>
    </alternativeName>
</protein>
<dbReference type="GO" id="GO:0016491">
    <property type="term" value="F:oxidoreductase activity"/>
    <property type="evidence" value="ECO:0007669"/>
    <property type="project" value="UniProtKB-KW"/>
</dbReference>
<evidence type="ECO:0000256" key="7">
    <source>
        <dbReference type="ARBA" id="ARBA00042896"/>
    </source>
</evidence>
<dbReference type="InterPro" id="IPR033138">
    <property type="entry name" value="Cu_oxidase_CS"/>
</dbReference>
<dbReference type="KEGG" id="dwd:DSCW_47930"/>
<dbReference type="Proteomes" id="UP000427769">
    <property type="component" value="Chromosome"/>
</dbReference>
<dbReference type="AlphaFoldDB" id="A0A5K7Z6F7"/>
<proteinExistence type="predicted"/>
<dbReference type="InterPro" id="IPR006311">
    <property type="entry name" value="TAT_signal"/>
</dbReference>
<dbReference type="RefSeq" id="WP_155306132.1">
    <property type="nucleotide sequence ID" value="NZ_AP021875.1"/>
</dbReference>